<evidence type="ECO:0000256" key="1">
    <source>
        <dbReference type="SAM" id="SignalP"/>
    </source>
</evidence>
<sequence>MRPAFLLSTLGYALSIHAFEFTGPDSSEKLNLTQPITIAWNATTGSVSEPKARTLDLWFFAIVKDGWQGQEIASDLSLSSGSYKWDPKDIVKGFEEDDVSVSPDAEHYFEARLTDNDGNKLATVKTEKYALEGYDFIRNGGGKGVQPGFYTAVAATLMAGVMASMI</sequence>
<organism evidence="2 3">
    <name type="scientific">Fusarium poae</name>
    <dbReference type="NCBI Taxonomy" id="36050"/>
    <lineage>
        <taxon>Eukaryota</taxon>
        <taxon>Fungi</taxon>
        <taxon>Dikarya</taxon>
        <taxon>Ascomycota</taxon>
        <taxon>Pezizomycotina</taxon>
        <taxon>Sordariomycetes</taxon>
        <taxon>Hypocreomycetidae</taxon>
        <taxon>Hypocreales</taxon>
        <taxon>Nectriaceae</taxon>
        <taxon>Fusarium</taxon>
    </lineage>
</organism>
<dbReference type="EMBL" id="LYXU01000004">
    <property type="protein sequence ID" value="OBS20023.1"/>
    <property type="molecule type" value="Genomic_DNA"/>
</dbReference>
<dbReference type="OMA" id="CAFFHAI"/>
<keyword evidence="1" id="KW-0732">Signal</keyword>
<protein>
    <submittedName>
        <fullName evidence="2">Uncharacterized protein</fullName>
    </submittedName>
</protein>
<feature type="signal peptide" evidence="1">
    <location>
        <begin position="1"/>
        <end position="18"/>
    </location>
</feature>
<reference evidence="2 3" key="1">
    <citation type="submission" date="2016-06" db="EMBL/GenBank/DDBJ databases">
        <title>Living apart together: crosstalk between the core and supernumerary genomes in a fungal plant pathogen.</title>
        <authorList>
            <person name="Vanheule A."/>
            <person name="Audenaert K."/>
            <person name="Warris S."/>
            <person name="Van De Geest H."/>
            <person name="Schijlen E."/>
            <person name="Hofte M."/>
            <person name="De Saeger S."/>
            <person name="Haesaert G."/>
            <person name="Waalwijk C."/>
            <person name="Van Der Lee T."/>
        </authorList>
    </citation>
    <scope>NUCLEOTIDE SEQUENCE [LARGE SCALE GENOMIC DNA]</scope>
    <source>
        <strain evidence="2 3">2516</strain>
    </source>
</reference>
<feature type="chain" id="PRO_5008602842" evidence="1">
    <location>
        <begin position="19"/>
        <end position="166"/>
    </location>
</feature>
<name>A0A1B8AHJ8_FUSPO</name>
<dbReference type="Proteomes" id="UP000091967">
    <property type="component" value="Unassembled WGS sequence"/>
</dbReference>
<gene>
    <name evidence="2" type="ORF">FPOA_11744</name>
</gene>
<proteinExistence type="predicted"/>
<keyword evidence="3" id="KW-1185">Reference proteome</keyword>
<evidence type="ECO:0000313" key="2">
    <source>
        <dbReference type="EMBL" id="OBS20023.1"/>
    </source>
</evidence>
<dbReference type="AlphaFoldDB" id="A0A1B8AHJ8"/>
<accession>A0A1B8AHJ8</accession>
<comment type="caution">
    <text evidence="2">The sequence shown here is derived from an EMBL/GenBank/DDBJ whole genome shotgun (WGS) entry which is preliminary data.</text>
</comment>
<evidence type="ECO:0000313" key="3">
    <source>
        <dbReference type="Proteomes" id="UP000091967"/>
    </source>
</evidence>